<dbReference type="InterPro" id="IPR006175">
    <property type="entry name" value="YjgF/YER057c/UK114"/>
</dbReference>
<keyword evidence="2" id="KW-1185">Reference proteome</keyword>
<dbReference type="AlphaFoldDB" id="A0A0M2SGJ5"/>
<protein>
    <submittedName>
        <fullName evidence="1">Endoribonuclease L-PSP</fullName>
    </submittedName>
</protein>
<dbReference type="STRING" id="1432562.WN59_09420"/>
<dbReference type="InterPro" id="IPR035959">
    <property type="entry name" value="RutC-like_sf"/>
</dbReference>
<name>A0A0M2SGJ5_9STAP</name>
<dbReference type="SUPFAM" id="SSF55298">
    <property type="entry name" value="YjgF-like"/>
    <property type="match status" value="1"/>
</dbReference>
<evidence type="ECO:0000313" key="1">
    <source>
        <dbReference type="EMBL" id="KKK33824.1"/>
    </source>
</evidence>
<dbReference type="CDD" id="cd02199">
    <property type="entry name" value="YjgF_YER057c_UK114_like_1"/>
    <property type="match status" value="1"/>
</dbReference>
<dbReference type="RefSeq" id="WP_046516316.1">
    <property type="nucleotide sequence ID" value="NZ_LAYZ01000024.1"/>
</dbReference>
<dbReference type="PANTHER" id="PTHR43760:SF1">
    <property type="entry name" value="ENDORIBONUCLEASE L-PSP_CHORISMATE MUTASE-LIKE DOMAIN-CONTAINING PROTEIN"/>
    <property type="match status" value="1"/>
</dbReference>
<accession>A0A0M2SGJ5</accession>
<reference evidence="1 2" key="1">
    <citation type="submission" date="2015-04" db="EMBL/GenBank/DDBJ databases">
        <title>Taxonomic description and genome sequence of Salinicoccus sediminis sp. nov., a novel hyper halotolerant bacterium isolated from marine sediment.</title>
        <authorList>
            <person name="Mathan Kumar R."/>
            <person name="Kaur G."/>
            <person name="Kumar N."/>
            <person name="Kumar A."/>
            <person name="Singh N.K."/>
            <person name="Kaur N."/>
            <person name="Mayilraj S."/>
        </authorList>
    </citation>
    <scope>NUCLEOTIDE SEQUENCE [LARGE SCALE GENOMIC DNA]</scope>
    <source>
        <strain evidence="1 2">SV-16</strain>
    </source>
</reference>
<dbReference type="PANTHER" id="PTHR43760">
    <property type="entry name" value="ENDORIBONUCLEASE-RELATED"/>
    <property type="match status" value="1"/>
</dbReference>
<evidence type="ECO:0000313" key="2">
    <source>
        <dbReference type="Proteomes" id="UP000034287"/>
    </source>
</evidence>
<dbReference type="EMBL" id="LAYZ01000024">
    <property type="protein sequence ID" value="KKK33824.1"/>
    <property type="molecule type" value="Genomic_DNA"/>
</dbReference>
<dbReference type="PATRIC" id="fig|1432562.3.peg.1863"/>
<organism evidence="1 2">
    <name type="scientific">Salinicoccus sediminis</name>
    <dbReference type="NCBI Taxonomy" id="1432562"/>
    <lineage>
        <taxon>Bacteria</taxon>
        <taxon>Bacillati</taxon>
        <taxon>Bacillota</taxon>
        <taxon>Bacilli</taxon>
        <taxon>Bacillales</taxon>
        <taxon>Staphylococcaceae</taxon>
        <taxon>Salinicoccus</taxon>
    </lineage>
</organism>
<dbReference type="InterPro" id="IPR013813">
    <property type="entry name" value="Endoribo_LPSP/chorism_mut-like"/>
</dbReference>
<dbReference type="Pfam" id="PF01042">
    <property type="entry name" value="Ribonuc_L-PSP"/>
    <property type="match status" value="1"/>
</dbReference>
<dbReference type="OrthoDB" id="9806350at2"/>
<dbReference type="Gene3D" id="3.30.1330.40">
    <property type="entry name" value="RutC-like"/>
    <property type="match status" value="1"/>
</dbReference>
<comment type="caution">
    <text evidence="1">The sequence shown here is derived from an EMBL/GenBank/DDBJ whole genome shotgun (WGS) entry which is preliminary data.</text>
</comment>
<proteinExistence type="predicted"/>
<sequence length="143" mass="15649">MKDVVKYRPVPKGQYELATRFGNIIYTAGMTPTVEGVLIKRGKLMASHSEETYRQIMQQATCNALSAAEEKLQTGEEIRQVISMTIYINAEERLNGHARIADFASTYLMEELGERGIGSRTTVGVSSLPGDAPVEVQLIVGVG</sequence>
<gene>
    <name evidence="1" type="ORF">WN59_09420</name>
</gene>
<dbReference type="Proteomes" id="UP000034287">
    <property type="component" value="Unassembled WGS sequence"/>
</dbReference>